<evidence type="ECO:0000313" key="1">
    <source>
        <dbReference type="EMBL" id="KAH9479991.1"/>
    </source>
</evidence>
<organism evidence="1 2">
    <name type="scientific">Psilocybe cubensis</name>
    <name type="common">Psychedelic mushroom</name>
    <name type="synonym">Stropharia cubensis</name>
    <dbReference type="NCBI Taxonomy" id="181762"/>
    <lineage>
        <taxon>Eukaryota</taxon>
        <taxon>Fungi</taxon>
        <taxon>Dikarya</taxon>
        <taxon>Basidiomycota</taxon>
        <taxon>Agaricomycotina</taxon>
        <taxon>Agaricomycetes</taxon>
        <taxon>Agaricomycetidae</taxon>
        <taxon>Agaricales</taxon>
        <taxon>Agaricineae</taxon>
        <taxon>Strophariaceae</taxon>
        <taxon>Psilocybe</taxon>
    </lineage>
</organism>
<proteinExistence type="predicted"/>
<dbReference type="Proteomes" id="UP000664032">
    <property type="component" value="Unassembled WGS sequence"/>
</dbReference>
<sequence>MKKPIYTITNTEDTTVRHHSKILQNISTVSLACHKSDKQKICAPINILHHYSGLGRITPSRMNARMLGRRPSSHVTVVTFLCKTKATLKDSKNLLVSVKARLEGLGVRNVGEGCTKGVKESLDTRKKRERSLGELERVGFLKFTAEVDDIVIKTIIVRLNLVALIVGGKLKKLVEHIGGIGGDMSISTCASFGQTKTHESDVSILQERNASKLDDDLGTFTELLGVRQQLLHINHGDRGHGAKEVEAAGVNIRGIPIKGGACLTEQCIKGRSRGGDQHSLFDLKAGEIARDQGLNRLTNLSDPSRGEERQKLLHGRATSRRQYVISLVDWSGHGNGKIGWLTRASTFKSREGVWRHETGWTRKVSE</sequence>
<evidence type="ECO:0000313" key="2">
    <source>
        <dbReference type="Proteomes" id="UP000664032"/>
    </source>
</evidence>
<name>A0ACB8GWI9_PSICU</name>
<dbReference type="EMBL" id="JAFIQS020000006">
    <property type="protein sequence ID" value="KAH9479991.1"/>
    <property type="molecule type" value="Genomic_DNA"/>
</dbReference>
<protein>
    <submittedName>
        <fullName evidence="1">Uncharacterized protein</fullName>
    </submittedName>
</protein>
<gene>
    <name evidence="1" type="ORF">JR316_0006588</name>
</gene>
<reference evidence="1" key="1">
    <citation type="submission" date="2021-10" db="EMBL/GenBank/DDBJ databases">
        <title>Psilocybe cubensis genome.</title>
        <authorList>
            <person name="Mckernan K.J."/>
            <person name="Crawford S."/>
            <person name="Trippe A."/>
            <person name="Kane L.T."/>
            <person name="Mclaughlin S."/>
        </authorList>
    </citation>
    <scope>NUCLEOTIDE SEQUENCE</scope>
    <source>
        <strain evidence="1">MGC-MH-2018</strain>
    </source>
</reference>
<keyword evidence="2" id="KW-1185">Reference proteome</keyword>
<accession>A0ACB8GWI9</accession>
<comment type="caution">
    <text evidence="1">The sequence shown here is derived from an EMBL/GenBank/DDBJ whole genome shotgun (WGS) entry which is preliminary data.</text>
</comment>